<dbReference type="PANTHER" id="PTHR30105:SF2">
    <property type="entry name" value="DIVERGENT POLYSACCHARIDE DEACETYLASE SUPERFAMILY"/>
    <property type="match status" value="1"/>
</dbReference>
<dbReference type="SUPFAM" id="SSF88713">
    <property type="entry name" value="Glycoside hydrolase/deacetylase"/>
    <property type="match status" value="1"/>
</dbReference>
<gene>
    <name evidence="1" type="ORF">ACFMB1_04460</name>
</gene>
<evidence type="ECO:0000313" key="2">
    <source>
        <dbReference type="Proteomes" id="UP001596116"/>
    </source>
</evidence>
<dbReference type="PANTHER" id="PTHR30105">
    <property type="entry name" value="UNCHARACTERIZED YIBQ-RELATED"/>
    <property type="match status" value="1"/>
</dbReference>
<evidence type="ECO:0000313" key="1">
    <source>
        <dbReference type="EMBL" id="MFC6034783.1"/>
    </source>
</evidence>
<keyword evidence="2" id="KW-1185">Reference proteome</keyword>
<dbReference type="InterPro" id="IPR011330">
    <property type="entry name" value="Glyco_hydro/deAcase_b/a-brl"/>
</dbReference>
<comment type="caution">
    <text evidence="1">The sequence shown here is derived from an EMBL/GenBank/DDBJ whole genome shotgun (WGS) entry which is preliminary data.</text>
</comment>
<dbReference type="RefSeq" id="WP_379879878.1">
    <property type="nucleotide sequence ID" value="NZ_JBHPON010000001.1"/>
</dbReference>
<dbReference type="Proteomes" id="UP001596116">
    <property type="component" value="Unassembled WGS sequence"/>
</dbReference>
<name>A0ABW1KRZ8_9PROT</name>
<dbReference type="Pfam" id="PF04748">
    <property type="entry name" value="Polysacc_deac_2"/>
    <property type="match status" value="1"/>
</dbReference>
<accession>A0ABW1KRZ8</accession>
<proteinExistence type="predicted"/>
<protein>
    <submittedName>
        <fullName evidence="1">Divergent polysaccharide deacetylase family protein</fullName>
    </submittedName>
</protein>
<sequence>MKPPVLSRLTWAWLGSLALFAGAAGVMVYSARTGEGPGRIALPVDRIEIFARNAPPAPGSEERIEAPVLRQPPAGEIKLAQTAPGEDSEDGLVLIYPGGDDLRTDDEDDLLYEDDYLDDESDDVRYSADDVIITIPGAKKATPVAAASLGPSIRPIPDPDSAMLRVTALGNTPRVAADGRRPVSYYARPYEGSRSKPRVAVIVGGLGLNAAVTERAIDDLPPEVSLSFAPYAKNLDFWTKKARDAGHEVLIELPMEGYGVNAQALGAAGLLTSRAPEENLQRLDWLMARFGGYFAATNYMGAKFSADADALGPVLDRLKNSGVGYIDDTGAASRSAGGLPIATVTRMIPAAADDADLRDVKRELAALENAAKRDGFALGKTYAYAATIDEIAVWARGLEQKGIAQAPASALLRTSAATR</sequence>
<dbReference type="EMBL" id="JBHPON010000001">
    <property type="protein sequence ID" value="MFC6034783.1"/>
    <property type="molecule type" value="Genomic_DNA"/>
</dbReference>
<dbReference type="Gene3D" id="3.20.20.370">
    <property type="entry name" value="Glycoside hydrolase/deacetylase"/>
    <property type="match status" value="1"/>
</dbReference>
<reference evidence="1 2" key="1">
    <citation type="submission" date="2024-09" db="EMBL/GenBank/DDBJ databases">
        <authorList>
            <person name="Zhang Z.-H."/>
        </authorList>
    </citation>
    <scope>NUCLEOTIDE SEQUENCE [LARGE SCALE GENOMIC DNA]</scope>
    <source>
        <strain evidence="1 2">HHTR114</strain>
    </source>
</reference>
<organism evidence="1 2">
    <name type="scientific">Hyphococcus aureus</name>
    <dbReference type="NCBI Taxonomy" id="2666033"/>
    <lineage>
        <taxon>Bacteria</taxon>
        <taxon>Pseudomonadati</taxon>
        <taxon>Pseudomonadota</taxon>
        <taxon>Alphaproteobacteria</taxon>
        <taxon>Parvularculales</taxon>
        <taxon>Parvularculaceae</taxon>
        <taxon>Hyphococcus</taxon>
    </lineage>
</organism>
<dbReference type="InterPro" id="IPR006837">
    <property type="entry name" value="Divergent_DAC"/>
</dbReference>
<dbReference type="CDD" id="cd10936">
    <property type="entry name" value="CE4_DAC2"/>
    <property type="match status" value="1"/>
</dbReference>